<evidence type="ECO:0000256" key="3">
    <source>
        <dbReference type="ARBA" id="ARBA00022552"/>
    </source>
</evidence>
<keyword evidence="8" id="KW-1185">Reference proteome</keyword>
<evidence type="ECO:0000256" key="5">
    <source>
        <dbReference type="ARBA" id="ARBA00023242"/>
    </source>
</evidence>
<dbReference type="InterPro" id="IPR013949">
    <property type="entry name" value="Utp6"/>
</dbReference>
<dbReference type="InterPro" id="IPR003107">
    <property type="entry name" value="HAT"/>
</dbReference>
<dbReference type="Pfam" id="PF08640">
    <property type="entry name" value="U3_assoc_6"/>
    <property type="match status" value="1"/>
</dbReference>
<sequence>MERVQYQQEQMLAELKDLVDKNLFTEKEVKQILKKRTTFETALVRRVAKKADFLRYIAYEMGLEQLRRKRIERLNIPRTPSSLSDFALVKRQYQIFERALKRFKSDVDLWTRYIQVAKRQGARSLVGRITARALQIHPHEPKLYIIAASHEVENLSPSTARTLLQRGLRMNADKIELWKEYVKMELGFIEGLRRRWDVLGIKTTEQKGKNKENDYDTGGCNLGPTDTTNEGLPDSMGVDAAIEGDAGAVARGEIMQGAIVKSVITNACQAIPKIELFEALKTIIEGYPSPPDLREALVAHLYDVLGQKLPNDAKAIKLCANRFLMGGKQGTELIEGLKQTNEELMKAAERLGQEDVFEVYSEFVEDWCSTGIDTNQKLYLISSLRSLIQRAPASQSLLSTHIRLLVRFGEDAKKVPAKITRTCRKYTKKVPRSSRVWLARLEAERKYGSDDNEKTNLMKAWRKAREKVKGTEEEVIQVWRWGLEEGETQEERVKIHEMLMRESLRESSQQGVHEMLLSSYVRLLHEARTKPVSSVTSDQEDNADMKWQKAIHHMDV</sequence>
<dbReference type="SUPFAM" id="SSF48452">
    <property type="entry name" value="TPR-like"/>
    <property type="match status" value="1"/>
</dbReference>
<accession>A0A2A9NNB2</accession>
<proteinExistence type="inferred from homology"/>
<evidence type="ECO:0000313" key="8">
    <source>
        <dbReference type="Proteomes" id="UP000242287"/>
    </source>
</evidence>
<dbReference type="SMART" id="SM00386">
    <property type="entry name" value="HAT"/>
    <property type="match status" value="5"/>
</dbReference>
<dbReference type="GO" id="GO:0032040">
    <property type="term" value="C:small-subunit processome"/>
    <property type="evidence" value="ECO:0007669"/>
    <property type="project" value="TreeGrafter"/>
</dbReference>
<gene>
    <name evidence="7" type="ORF">AMATHDRAFT_57722</name>
</gene>
<dbReference type="AlphaFoldDB" id="A0A2A9NNB2"/>
<dbReference type="PANTHER" id="PTHR23271:SF1">
    <property type="entry name" value="U3 SMALL NUCLEOLAR RNA-ASSOCIATED PROTEIN 6 HOMOLOG"/>
    <property type="match status" value="1"/>
</dbReference>
<feature type="domain" description="U3 small nucleolar RNA-associated protein 6 N-terminal" evidence="6">
    <location>
        <begin position="9"/>
        <end position="90"/>
    </location>
</feature>
<keyword evidence="4" id="KW-0677">Repeat</keyword>
<dbReference type="Proteomes" id="UP000242287">
    <property type="component" value="Unassembled WGS sequence"/>
</dbReference>
<evidence type="ECO:0000313" key="7">
    <source>
        <dbReference type="EMBL" id="PFH52029.1"/>
    </source>
</evidence>
<dbReference type="GO" id="GO:0034388">
    <property type="term" value="C:Pwp2p-containing subcomplex of 90S preribosome"/>
    <property type="evidence" value="ECO:0007669"/>
    <property type="project" value="TreeGrafter"/>
</dbReference>
<dbReference type="STRING" id="703135.A0A2A9NNB2"/>
<dbReference type="Gene3D" id="1.25.40.10">
    <property type="entry name" value="Tetratricopeptide repeat domain"/>
    <property type="match status" value="2"/>
</dbReference>
<comment type="similarity">
    <text evidence="2">Belongs to the UTP6 family.</text>
</comment>
<protein>
    <recommendedName>
        <fullName evidence="6">U3 small nucleolar RNA-associated protein 6 N-terminal domain-containing protein</fullName>
    </recommendedName>
</protein>
<keyword evidence="3" id="KW-0698">rRNA processing</keyword>
<evidence type="ECO:0000256" key="4">
    <source>
        <dbReference type="ARBA" id="ARBA00022737"/>
    </source>
</evidence>
<name>A0A2A9NNB2_9AGAR</name>
<dbReference type="InterPro" id="IPR055347">
    <property type="entry name" value="UTP6_N"/>
</dbReference>
<keyword evidence="5" id="KW-0539">Nucleus</keyword>
<organism evidence="7 8">
    <name type="scientific">Amanita thiersii Skay4041</name>
    <dbReference type="NCBI Taxonomy" id="703135"/>
    <lineage>
        <taxon>Eukaryota</taxon>
        <taxon>Fungi</taxon>
        <taxon>Dikarya</taxon>
        <taxon>Basidiomycota</taxon>
        <taxon>Agaricomycotina</taxon>
        <taxon>Agaricomycetes</taxon>
        <taxon>Agaricomycetidae</taxon>
        <taxon>Agaricales</taxon>
        <taxon>Pluteineae</taxon>
        <taxon>Amanitaceae</taxon>
        <taxon>Amanita</taxon>
    </lineage>
</organism>
<dbReference type="GO" id="GO:0030515">
    <property type="term" value="F:snoRNA binding"/>
    <property type="evidence" value="ECO:0007669"/>
    <property type="project" value="InterPro"/>
</dbReference>
<evidence type="ECO:0000259" key="6">
    <source>
        <dbReference type="Pfam" id="PF08640"/>
    </source>
</evidence>
<reference evidence="7 8" key="1">
    <citation type="submission" date="2014-02" db="EMBL/GenBank/DDBJ databases">
        <title>Transposable element dynamics among asymbiotic and ectomycorrhizal Amanita fungi.</title>
        <authorList>
            <consortium name="DOE Joint Genome Institute"/>
            <person name="Hess J."/>
            <person name="Skrede I."/>
            <person name="Wolfe B."/>
            <person name="LaButti K."/>
            <person name="Ohm R.A."/>
            <person name="Grigoriev I.V."/>
            <person name="Pringle A."/>
        </authorList>
    </citation>
    <scope>NUCLEOTIDE SEQUENCE [LARGE SCALE GENOMIC DNA]</scope>
    <source>
        <strain evidence="7 8">SKay4041</strain>
    </source>
</reference>
<evidence type="ECO:0000256" key="2">
    <source>
        <dbReference type="ARBA" id="ARBA00010734"/>
    </source>
</evidence>
<dbReference type="PANTHER" id="PTHR23271">
    <property type="entry name" value="HEPATOCELLULAR CARCINOMA-ASSOCIATED ANTIGEN 66"/>
    <property type="match status" value="1"/>
</dbReference>
<dbReference type="EMBL" id="KZ301982">
    <property type="protein sequence ID" value="PFH52029.1"/>
    <property type="molecule type" value="Genomic_DNA"/>
</dbReference>
<evidence type="ECO:0000256" key="1">
    <source>
        <dbReference type="ARBA" id="ARBA00004604"/>
    </source>
</evidence>
<dbReference type="GO" id="GO:0000462">
    <property type="term" value="P:maturation of SSU-rRNA from tricistronic rRNA transcript (SSU-rRNA, 5.8S rRNA, LSU-rRNA)"/>
    <property type="evidence" value="ECO:0007669"/>
    <property type="project" value="InterPro"/>
</dbReference>
<comment type="subcellular location">
    <subcellularLocation>
        <location evidence="1">Nucleus</location>
        <location evidence="1">Nucleolus</location>
    </subcellularLocation>
</comment>
<dbReference type="InterPro" id="IPR011990">
    <property type="entry name" value="TPR-like_helical_dom_sf"/>
</dbReference>
<dbReference type="OrthoDB" id="28112at2759"/>